<dbReference type="InterPro" id="IPR019734">
    <property type="entry name" value="TPR_rpt"/>
</dbReference>
<keyword evidence="5" id="KW-1185">Reference proteome</keyword>
<evidence type="ECO:0000313" key="5">
    <source>
        <dbReference type="Proteomes" id="UP000199411"/>
    </source>
</evidence>
<name>A0A1G6NHC7_9BACT</name>
<keyword evidence="3" id="KW-0812">Transmembrane</keyword>
<evidence type="ECO:0000256" key="2">
    <source>
        <dbReference type="SAM" id="Coils"/>
    </source>
</evidence>
<dbReference type="PROSITE" id="PS50005">
    <property type="entry name" value="TPR"/>
    <property type="match status" value="1"/>
</dbReference>
<dbReference type="RefSeq" id="WP_092128905.1">
    <property type="nucleotide sequence ID" value="NZ_FMYU01000007.1"/>
</dbReference>
<evidence type="ECO:0008006" key="6">
    <source>
        <dbReference type="Google" id="ProtNLM"/>
    </source>
</evidence>
<keyword evidence="3" id="KW-0472">Membrane</keyword>
<dbReference type="EMBL" id="FMYU01000007">
    <property type="protein sequence ID" value="SDC67320.1"/>
    <property type="molecule type" value="Genomic_DNA"/>
</dbReference>
<evidence type="ECO:0000256" key="1">
    <source>
        <dbReference type="PROSITE-ProRule" id="PRU00339"/>
    </source>
</evidence>
<reference evidence="5" key="1">
    <citation type="submission" date="2016-10" db="EMBL/GenBank/DDBJ databases">
        <authorList>
            <person name="Varghese N."/>
            <person name="Submissions S."/>
        </authorList>
    </citation>
    <scope>NUCLEOTIDE SEQUENCE [LARGE SCALE GENOMIC DNA]</scope>
    <source>
        <strain evidence="5">DSM 8415</strain>
    </source>
</reference>
<sequence>MTQGKQNLENIYDFFLFGFFTIFIQKSQDIKPSDLKDFCYLESLFWLNRFDDYLEKLNSIDKENRKLFTLCFKLFALDYIPSFYSKNFLNGKSYDYEIESKKLLKDFYEVIDFRLDQKFTYLPFVMFKIFVYVLQISKTLFENHKLSFSEYINLKLNVMQKINQIETDYNDLTNNNQIWSALFYNKIADVYSYYEEFSHKTIMYYEKSLSAKLNIFALHGLVDILYDKDKKDEAWKYILNFEKSLNKNLYCDLAIENIEKTEFYDFFDLKSRFSTYQSLQDEMNNYMKAIELIEAMPHQTIVETYPIYNLGLLLSKKEKKYCLAEKTFKRSLELLEKATGIDIKQLDNKNFVFFLNDFQDYLYEICNCQIELKKQEDYKNTLTKLENIKYKLDYVEYRNERASIDYDIALLESKINTKNNNYDNLIQRIEKTLKENEDFLSEEQKSDLTARLAYSYFQTDNINKYNELINEAIALNPQNEIILKIATPNTHKYFLSKDHLKNFYKSFLYGAPFLVLFLLFVCVGLYLKKLPDVLLITTLILSFILSLVTFLEPIIKKFSFGTKGFEIEFKHKNPKIDL</sequence>
<feature type="repeat" description="TPR" evidence="1">
    <location>
        <begin position="446"/>
        <end position="479"/>
    </location>
</feature>
<feature type="transmembrane region" description="Helical" evidence="3">
    <location>
        <begin position="533"/>
        <end position="555"/>
    </location>
</feature>
<gene>
    <name evidence="4" type="ORF">SAMN05660835_01206</name>
</gene>
<proteinExistence type="predicted"/>
<organism evidence="4 5">
    <name type="scientific">Desulfurella multipotens</name>
    <dbReference type="NCBI Taxonomy" id="79269"/>
    <lineage>
        <taxon>Bacteria</taxon>
        <taxon>Pseudomonadati</taxon>
        <taxon>Campylobacterota</taxon>
        <taxon>Desulfurellia</taxon>
        <taxon>Desulfurellales</taxon>
        <taxon>Desulfurellaceae</taxon>
        <taxon>Desulfurella</taxon>
    </lineage>
</organism>
<evidence type="ECO:0000313" key="4">
    <source>
        <dbReference type="EMBL" id="SDC67320.1"/>
    </source>
</evidence>
<feature type="coiled-coil region" evidence="2">
    <location>
        <begin position="408"/>
        <end position="442"/>
    </location>
</feature>
<protein>
    <recommendedName>
        <fullName evidence="6">Tetratricopeptide repeat-containing protein</fullName>
    </recommendedName>
</protein>
<dbReference type="Proteomes" id="UP000199411">
    <property type="component" value="Unassembled WGS sequence"/>
</dbReference>
<accession>A0A1G6NHC7</accession>
<dbReference type="AlphaFoldDB" id="A0A1G6NHC7"/>
<keyword evidence="1" id="KW-0802">TPR repeat</keyword>
<keyword evidence="2" id="KW-0175">Coiled coil</keyword>
<feature type="transmembrane region" description="Helical" evidence="3">
    <location>
        <begin position="507"/>
        <end position="527"/>
    </location>
</feature>
<evidence type="ECO:0000256" key="3">
    <source>
        <dbReference type="SAM" id="Phobius"/>
    </source>
</evidence>
<dbReference type="OrthoDB" id="457376at2"/>
<keyword evidence="3" id="KW-1133">Transmembrane helix</keyword>